<evidence type="ECO:0000259" key="11">
    <source>
        <dbReference type="Pfam" id="PF00288"/>
    </source>
</evidence>
<keyword evidence="8 10" id="KW-0414">Isoprene biosynthesis</keyword>
<evidence type="ECO:0000256" key="10">
    <source>
        <dbReference type="HAMAP-Rule" id="MF_00061"/>
    </source>
</evidence>
<dbReference type="Gene3D" id="3.30.230.10">
    <property type="match status" value="1"/>
</dbReference>
<evidence type="ECO:0000256" key="6">
    <source>
        <dbReference type="ARBA" id="ARBA00022777"/>
    </source>
</evidence>
<sequence>MGEITETAWAKINLALHITGQRDDGYHLIDSLVAFADMGDRLTFTPGARDVLTLAGPFSGSLNADDDNLVARARALVRDFTVSHGRDAPPVAIHLEKNLPVASGIGGGSADAAATLRGLARFWSIDIGEPDLSAMALSLGADVPMCLVSKPLLARGIGDQLDLLDSLATLPMLLVNPLEAVSTPAAFDALESKNNAALQLSEPLEDIETVAAALKKTRNDLEAPARRFVPAVDEICAALCTSDALFWRMSGSGATCYGIFRDPVAARLAGDRLRDQYPHWWVQTAMTSGAP</sequence>
<feature type="domain" description="GHMP kinase N-terminal" evidence="11">
    <location>
        <begin position="69"/>
        <end position="148"/>
    </location>
</feature>
<evidence type="ECO:0000256" key="5">
    <source>
        <dbReference type="ARBA" id="ARBA00022741"/>
    </source>
</evidence>
<dbReference type="SUPFAM" id="SSF54211">
    <property type="entry name" value="Ribosomal protein S5 domain 2-like"/>
    <property type="match status" value="1"/>
</dbReference>
<keyword evidence="4 10" id="KW-0808">Transferase</keyword>
<dbReference type="Pfam" id="PF08544">
    <property type="entry name" value="GHMP_kinases_C"/>
    <property type="match status" value="1"/>
</dbReference>
<dbReference type="PANTHER" id="PTHR43527:SF2">
    <property type="entry name" value="4-DIPHOSPHOCYTIDYL-2-C-METHYL-D-ERYTHRITOL KINASE, CHLOROPLASTIC"/>
    <property type="match status" value="1"/>
</dbReference>
<comment type="caution">
    <text evidence="13">The sequence shown here is derived from an EMBL/GenBank/DDBJ whole genome shotgun (WGS) entry which is preliminary data.</text>
</comment>
<name>A0A9X3UMB6_9HYPH</name>
<comment type="function">
    <text evidence="10">Catalyzes the phosphorylation of the position 2 hydroxy group of 4-diphosphocytidyl-2C-methyl-D-erythritol.</text>
</comment>
<dbReference type="InterPro" id="IPR006204">
    <property type="entry name" value="GHMP_kinase_N_dom"/>
</dbReference>
<comment type="catalytic activity">
    <reaction evidence="10">
        <text>4-CDP-2-C-methyl-D-erythritol + ATP = 4-CDP-2-C-methyl-D-erythritol 2-phosphate + ADP + H(+)</text>
        <dbReference type="Rhea" id="RHEA:18437"/>
        <dbReference type="ChEBI" id="CHEBI:15378"/>
        <dbReference type="ChEBI" id="CHEBI:30616"/>
        <dbReference type="ChEBI" id="CHEBI:57823"/>
        <dbReference type="ChEBI" id="CHEBI:57919"/>
        <dbReference type="ChEBI" id="CHEBI:456216"/>
        <dbReference type="EC" id="2.7.1.148"/>
    </reaction>
</comment>
<evidence type="ECO:0000256" key="9">
    <source>
        <dbReference type="ARBA" id="ARBA00032554"/>
    </source>
</evidence>
<evidence type="ECO:0000256" key="2">
    <source>
        <dbReference type="ARBA" id="ARBA00012052"/>
    </source>
</evidence>
<feature type="active site" evidence="10">
    <location>
        <position position="11"/>
    </location>
</feature>
<evidence type="ECO:0000256" key="8">
    <source>
        <dbReference type="ARBA" id="ARBA00023229"/>
    </source>
</evidence>
<dbReference type="SUPFAM" id="SSF55060">
    <property type="entry name" value="GHMP Kinase, C-terminal domain"/>
    <property type="match status" value="1"/>
</dbReference>
<feature type="binding site" evidence="10">
    <location>
        <begin position="100"/>
        <end position="110"/>
    </location>
    <ligand>
        <name>ATP</name>
        <dbReference type="ChEBI" id="CHEBI:30616"/>
    </ligand>
</feature>
<proteinExistence type="inferred from homology"/>
<dbReference type="RefSeq" id="WP_267990942.1">
    <property type="nucleotide sequence ID" value="NZ_JAPJZI010000001.1"/>
</dbReference>
<evidence type="ECO:0000256" key="4">
    <source>
        <dbReference type="ARBA" id="ARBA00022679"/>
    </source>
</evidence>
<dbReference type="InterPro" id="IPR036554">
    <property type="entry name" value="GHMP_kinase_C_sf"/>
</dbReference>
<reference evidence="13" key="1">
    <citation type="submission" date="2022-11" db="EMBL/GenBank/DDBJ databases">
        <title>Draft genome sequence of Hoeflea poritis E7-10 and Hoeflea prorocentri PM5-8, separated from scleractinian coral Porites lutea and marine dinoflagellate.</title>
        <authorList>
            <person name="Zhang G."/>
            <person name="Wei Q."/>
            <person name="Cai L."/>
        </authorList>
    </citation>
    <scope>NUCLEOTIDE SEQUENCE</scope>
    <source>
        <strain evidence="13">PM5-8</strain>
    </source>
</reference>
<dbReference type="GO" id="GO:0005524">
    <property type="term" value="F:ATP binding"/>
    <property type="evidence" value="ECO:0007669"/>
    <property type="project" value="UniProtKB-UniRule"/>
</dbReference>
<dbReference type="Pfam" id="PF00288">
    <property type="entry name" value="GHMP_kinases_N"/>
    <property type="match status" value="1"/>
</dbReference>
<dbReference type="NCBIfam" id="NF011202">
    <property type="entry name" value="PRK14608.1"/>
    <property type="match status" value="1"/>
</dbReference>
<dbReference type="GO" id="GO:0050515">
    <property type="term" value="F:4-(cytidine 5'-diphospho)-2-C-methyl-D-erythritol kinase activity"/>
    <property type="evidence" value="ECO:0007669"/>
    <property type="project" value="UniProtKB-UniRule"/>
</dbReference>
<evidence type="ECO:0000256" key="7">
    <source>
        <dbReference type="ARBA" id="ARBA00022840"/>
    </source>
</evidence>
<keyword evidence="14" id="KW-1185">Reference proteome</keyword>
<organism evidence="13 14">
    <name type="scientific">Hoeflea prorocentri</name>
    <dbReference type="NCBI Taxonomy" id="1922333"/>
    <lineage>
        <taxon>Bacteria</taxon>
        <taxon>Pseudomonadati</taxon>
        <taxon>Pseudomonadota</taxon>
        <taxon>Alphaproteobacteria</taxon>
        <taxon>Hyphomicrobiales</taxon>
        <taxon>Rhizobiaceae</taxon>
        <taxon>Hoeflea</taxon>
    </lineage>
</organism>
<evidence type="ECO:0000256" key="3">
    <source>
        <dbReference type="ARBA" id="ARBA00017473"/>
    </source>
</evidence>
<evidence type="ECO:0000256" key="1">
    <source>
        <dbReference type="ARBA" id="ARBA00009684"/>
    </source>
</evidence>
<protein>
    <recommendedName>
        <fullName evidence="3 10">4-diphosphocytidyl-2-C-methyl-D-erythritol kinase</fullName>
        <shortName evidence="10">CMK</shortName>
        <ecNumber evidence="2 10">2.7.1.148</ecNumber>
    </recommendedName>
    <alternativeName>
        <fullName evidence="9 10">4-(cytidine-5'-diphospho)-2-C-methyl-D-erythritol kinase</fullName>
    </alternativeName>
</protein>
<comment type="similarity">
    <text evidence="1 10">Belongs to the GHMP kinase family. IspE subfamily.</text>
</comment>
<evidence type="ECO:0000313" key="13">
    <source>
        <dbReference type="EMBL" id="MDA5399511.1"/>
    </source>
</evidence>
<dbReference type="GO" id="GO:0019288">
    <property type="term" value="P:isopentenyl diphosphate biosynthetic process, methylerythritol 4-phosphate pathway"/>
    <property type="evidence" value="ECO:0007669"/>
    <property type="project" value="UniProtKB-UniRule"/>
</dbReference>
<dbReference type="PANTHER" id="PTHR43527">
    <property type="entry name" value="4-DIPHOSPHOCYTIDYL-2-C-METHYL-D-ERYTHRITOL KINASE, CHLOROPLASTIC"/>
    <property type="match status" value="1"/>
</dbReference>
<dbReference type="InterPro" id="IPR020568">
    <property type="entry name" value="Ribosomal_Su5_D2-typ_SF"/>
</dbReference>
<dbReference type="GO" id="GO:0016114">
    <property type="term" value="P:terpenoid biosynthetic process"/>
    <property type="evidence" value="ECO:0007669"/>
    <property type="project" value="UniProtKB-UniRule"/>
</dbReference>
<comment type="pathway">
    <text evidence="10">Isoprenoid biosynthesis; isopentenyl diphosphate biosynthesis via DXP pathway; isopentenyl diphosphate from 1-deoxy-D-xylulose 5-phosphate: step 3/6.</text>
</comment>
<feature type="active site" evidence="10">
    <location>
        <position position="142"/>
    </location>
</feature>
<dbReference type="NCBIfam" id="TIGR00154">
    <property type="entry name" value="ispE"/>
    <property type="match status" value="1"/>
</dbReference>
<feature type="domain" description="GHMP kinase C-terminal" evidence="12">
    <location>
        <begin position="205"/>
        <end position="278"/>
    </location>
</feature>
<dbReference type="EMBL" id="JAPJZI010000001">
    <property type="protein sequence ID" value="MDA5399511.1"/>
    <property type="molecule type" value="Genomic_DNA"/>
</dbReference>
<dbReference type="InterPro" id="IPR004424">
    <property type="entry name" value="IspE"/>
</dbReference>
<evidence type="ECO:0000259" key="12">
    <source>
        <dbReference type="Pfam" id="PF08544"/>
    </source>
</evidence>
<keyword evidence="7 10" id="KW-0067">ATP-binding</keyword>
<keyword evidence="6 10" id="KW-0418">Kinase</keyword>
<keyword evidence="5 10" id="KW-0547">Nucleotide-binding</keyword>
<dbReference type="AlphaFoldDB" id="A0A9X3UMB6"/>
<dbReference type="Gene3D" id="3.30.70.890">
    <property type="entry name" value="GHMP kinase, C-terminal domain"/>
    <property type="match status" value="1"/>
</dbReference>
<dbReference type="PIRSF" id="PIRSF010376">
    <property type="entry name" value="IspE"/>
    <property type="match status" value="1"/>
</dbReference>
<dbReference type="InterPro" id="IPR014721">
    <property type="entry name" value="Ribsml_uS5_D2-typ_fold_subgr"/>
</dbReference>
<evidence type="ECO:0000313" key="14">
    <source>
        <dbReference type="Proteomes" id="UP001151234"/>
    </source>
</evidence>
<gene>
    <name evidence="10" type="primary">ispE</name>
    <name evidence="13" type="ORF">OQ273_13085</name>
</gene>
<dbReference type="HAMAP" id="MF_00061">
    <property type="entry name" value="IspE"/>
    <property type="match status" value="1"/>
</dbReference>
<dbReference type="Proteomes" id="UP001151234">
    <property type="component" value="Unassembled WGS sequence"/>
</dbReference>
<dbReference type="InterPro" id="IPR013750">
    <property type="entry name" value="GHMP_kinase_C_dom"/>
</dbReference>
<accession>A0A9X3UMB6</accession>
<dbReference type="EC" id="2.7.1.148" evidence="2 10"/>